<dbReference type="RefSeq" id="WP_203844320.1">
    <property type="nucleotide sequence ID" value="NZ_BAAAVW010000005.1"/>
</dbReference>
<keyword evidence="3 4" id="KW-0326">Glycosidase</keyword>
<dbReference type="Gene3D" id="3.20.20.80">
    <property type="entry name" value="Glycosidases"/>
    <property type="match status" value="1"/>
</dbReference>
<dbReference type="PROSITE" id="PS51764">
    <property type="entry name" value="GH26"/>
    <property type="match status" value="1"/>
</dbReference>
<sequence length="370" mass="40912">MITLPRLMLAALLLVGGYTFVVAPRVAAATGPAVRWETSRAEPRPTFTPSPGRKVAFPQASKAFFGVFTSRGPTDLTEYDGFVAAAGKAPQVMMFSQGWAVAKTFDRQPFDRIMNRGMLPMLGWEPWNFRSESKQDSSRGNQPDYRLSKISGGAYDGYIKAWAAGVKSLGYPVAIRFAHEMNGYWYPWCESANGNRKGDYVAAWRHVHDLFEAAGADNVTWVWSPNVAYDGSTPLQQLYPGDDYVDWVGLSGYYGTGGLEQYQTFDQIYRKTLTSVTAISKRPIVVTEVAATDAAGRKAEWITDLLKTLPKHPEIIGFLWYESVKETDWRIAATPAASKAFATGISQPYFTASYAPDMVPLVVRRSGSTS</sequence>
<dbReference type="InterPro" id="IPR017853">
    <property type="entry name" value="GH"/>
</dbReference>
<evidence type="ECO:0000313" key="6">
    <source>
        <dbReference type="EMBL" id="GIG42431.1"/>
    </source>
</evidence>
<dbReference type="InterPro" id="IPR000805">
    <property type="entry name" value="Glyco_hydro_26"/>
</dbReference>
<feature type="domain" description="GH26" evidence="5">
    <location>
        <begin position="46"/>
        <end position="354"/>
    </location>
</feature>
<reference evidence="6" key="1">
    <citation type="submission" date="2021-01" db="EMBL/GenBank/DDBJ databases">
        <title>Whole genome shotgun sequence of Dactylosporangium siamense NBRC 106093.</title>
        <authorList>
            <person name="Komaki H."/>
            <person name="Tamura T."/>
        </authorList>
    </citation>
    <scope>NUCLEOTIDE SEQUENCE</scope>
    <source>
        <strain evidence="6">NBRC 106093</strain>
    </source>
</reference>
<evidence type="ECO:0000256" key="3">
    <source>
        <dbReference type="ARBA" id="ARBA00023295"/>
    </source>
</evidence>
<keyword evidence="7" id="KW-1185">Reference proteome</keyword>
<comment type="caution">
    <text evidence="6">The sequence shown here is derived from an EMBL/GenBank/DDBJ whole genome shotgun (WGS) entry which is preliminary data.</text>
</comment>
<evidence type="ECO:0000256" key="1">
    <source>
        <dbReference type="ARBA" id="ARBA00007754"/>
    </source>
</evidence>
<keyword evidence="2 4" id="KW-0378">Hydrolase</keyword>
<evidence type="ECO:0000259" key="5">
    <source>
        <dbReference type="PROSITE" id="PS51764"/>
    </source>
</evidence>
<accession>A0A919U8Q8</accession>
<dbReference type="SUPFAM" id="SSF51445">
    <property type="entry name" value="(Trans)glycosidases"/>
    <property type="match status" value="1"/>
</dbReference>
<feature type="active site" description="Proton donor" evidence="4">
    <location>
        <position position="180"/>
    </location>
</feature>
<dbReference type="Pfam" id="PF02156">
    <property type="entry name" value="Glyco_hydro_26"/>
    <property type="match status" value="1"/>
</dbReference>
<proteinExistence type="inferred from homology"/>
<dbReference type="GO" id="GO:0016985">
    <property type="term" value="F:mannan endo-1,4-beta-mannosidase activity"/>
    <property type="evidence" value="ECO:0007669"/>
    <property type="project" value="InterPro"/>
</dbReference>
<evidence type="ECO:0000256" key="2">
    <source>
        <dbReference type="ARBA" id="ARBA00022801"/>
    </source>
</evidence>
<organism evidence="6 7">
    <name type="scientific">Dactylosporangium siamense</name>
    <dbReference type="NCBI Taxonomy" id="685454"/>
    <lineage>
        <taxon>Bacteria</taxon>
        <taxon>Bacillati</taxon>
        <taxon>Actinomycetota</taxon>
        <taxon>Actinomycetes</taxon>
        <taxon>Micromonosporales</taxon>
        <taxon>Micromonosporaceae</taxon>
        <taxon>Dactylosporangium</taxon>
    </lineage>
</organism>
<dbReference type="InterPro" id="IPR022790">
    <property type="entry name" value="GH26_dom"/>
</dbReference>
<feature type="active site" description="Nucleophile" evidence="4">
    <location>
        <position position="288"/>
    </location>
</feature>
<dbReference type="GO" id="GO:0006080">
    <property type="term" value="P:substituted mannan metabolic process"/>
    <property type="evidence" value="ECO:0007669"/>
    <property type="project" value="InterPro"/>
</dbReference>
<dbReference type="Proteomes" id="UP000660611">
    <property type="component" value="Unassembled WGS sequence"/>
</dbReference>
<dbReference type="PANTHER" id="PTHR40079:SF4">
    <property type="entry name" value="GH26 DOMAIN-CONTAINING PROTEIN-RELATED"/>
    <property type="match status" value="1"/>
</dbReference>
<dbReference type="EMBL" id="BONQ01000014">
    <property type="protein sequence ID" value="GIG42431.1"/>
    <property type="molecule type" value="Genomic_DNA"/>
</dbReference>
<evidence type="ECO:0000313" key="7">
    <source>
        <dbReference type="Proteomes" id="UP000660611"/>
    </source>
</evidence>
<dbReference type="AlphaFoldDB" id="A0A919U8Q8"/>
<evidence type="ECO:0000256" key="4">
    <source>
        <dbReference type="PROSITE-ProRule" id="PRU01100"/>
    </source>
</evidence>
<dbReference type="PANTHER" id="PTHR40079">
    <property type="entry name" value="MANNAN ENDO-1,4-BETA-MANNOSIDASE E-RELATED"/>
    <property type="match status" value="1"/>
</dbReference>
<name>A0A919U8Q8_9ACTN</name>
<gene>
    <name evidence="6" type="ORF">Dsi01nite_004720</name>
</gene>
<protein>
    <recommendedName>
        <fullName evidence="5">GH26 domain-containing protein</fullName>
    </recommendedName>
</protein>
<comment type="similarity">
    <text evidence="1 4">Belongs to the glycosyl hydrolase 26 family.</text>
</comment>